<proteinExistence type="predicted"/>
<accession>A0AA85G924</accession>
<organism evidence="1 2">
    <name type="scientific">Schistosoma rodhaini</name>
    <dbReference type="NCBI Taxonomy" id="6188"/>
    <lineage>
        <taxon>Eukaryota</taxon>
        <taxon>Metazoa</taxon>
        <taxon>Spiralia</taxon>
        <taxon>Lophotrochozoa</taxon>
        <taxon>Platyhelminthes</taxon>
        <taxon>Trematoda</taxon>
        <taxon>Digenea</taxon>
        <taxon>Strigeidida</taxon>
        <taxon>Schistosomatoidea</taxon>
        <taxon>Schistosomatidae</taxon>
        <taxon>Schistosoma</taxon>
    </lineage>
</organism>
<dbReference type="Proteomes" id="UP000050792">
    <property type="component" value="Unassembled WGS sequence"/>
</dbReference>
<reference evidence="2" key="2">
    <citation type="submission" date="2023-11" db="UniProtKB">
        <authorList>
            <consortium name="WormBaseParasite"/>
        </authorList>
    </citation>
    <scope>IDENTIFICATION</scope>
</reference>
<evidence type="ECO:0000313" key="2">
    <source>
        <dbReference type="WBParaSite" id="SRDH1_85630.1"/>
    </source>
</evidence>
<protein>
    <submittedName>
        <fullName evidence="2">Uncharacterized protein</fullName>
    </submittedName>
</protein>
<sequence length="80" mass="9240">MVECSMHTFTFSYIRFITHGTKRNPWKLLKLRLGGNLNTVVTHIPTAFSVFCWLKFESGVEDCAHVFNPIYSTLVYHSPC</sequence>
<dbReference type="AlphaFoldDB" id="A0AA85G924"/>
<evidence type="ECO:0000313" key="1">
    <source>
        <dbReference type="Proteomes" id="UP000050792"/>
    </source>
</evidence>
<keyword evidence="1" id="KW-1185">Reference proteome</keyword>
<name>A0AA85G924_9TREM</name>
<dbReference type="WBParaSite" id="SRDH1_85630.1">
    <property type="protein sequence ID" value="SRDH1_85630.1"/>
    <property type="gene ID" value="SRDH1_85630"/>
</dbReference>
<reference evidence="1" key="1">
    <citation type="submission" date="2022-06" db="EMBL/GenBank/DDBJ databases">
        <authorList>
            <person name="Berger JAMES D."/>
            <person name="Berger JAMES D."/>
        </authorList>
    </citation>
    <scope>NUCLEOTIDE SEQUENCE [LARGE SCALE GENOMIC DNA]</scope>
</reference>